<dbReference type="eggNOG" id="ENOG5031RW8">
    <property type="taxonomic scope" value="Bacteria"/>
</dbReference>
<dbReference type="KEGG" id="pmb:A9601_14331"/>
<sequence>MNFLVVGTIRNCQRKIFQTIKCLDKALYFANKIEYFFVESDSNDKTLNSLEKLSKQKKNFRYESFGKLRTKLPIHTQRLALCRNRCLEELKSKKNCWVDYLIVVDTDGVCRNINSQVIKKCISEDGWSAQTANVKGSYYDIWALRHNIWSPNDCWQATKEELNIGFSRFESESRNVYSRMIKINSSKKIIPVDSAFGGLAIYRKSSIPDNAKYIGLSRNGEKICEHVSFHNSIKQNQGSIFINPKLIIGPSPYGHTKYSGILGLNRFWARCFTDSLIDFLKNIFKIVKKHN</sequence>
<dbReference type="Proteomes" id="UP000002590">
    <property type="component" value="Chromosome"/>
</dbReference>
<dbReference type="EMBL" id="CP000551">
    <property type="protein sequence ID" value="ABM70716.1"/>
    <property type="molecule type" value="Genomic_DNA"/>
</dbReference>
<dbReference type="AlphaFoldDB" id="A2BSF5"/>
<accession>A2BSF5</accession>
<dbReference type="RefSeq" id="WP_011818853.1">
    <property type="nucleotide sequence ID" value="NC_008816.1"/>
</dbReference>
<evidence type="ECO:0000313" key="1">
    <source>
        <dbReference type="EMBL" id="ABM70716.1"/>
    </source>
</evidence>
<organism evidence="1 2">
    <name type="scientific">Prochlorococcus marinus (strain AS9601)</name>
    <dbReference type="NCBI Taxonomy" id="146891"/>
    <lineage>
        <taxon>Bacteria</taxon>
        <taxon>Bacillati</taxon>
        <taxon>Cyanobacteriota</taxon>
        <taxon>Cyanophyceae</taxon>
        <taxon>Synechococcales</taxon>
        <taxon>Prochlorococcaceae</taxon>
        <taxon>Prochlorococcus</taxon>
    </lineage>
</organism>
<dbReference type="HOGENOM" id="CLU_956009_0_0_3"/>
<dbReference type="OrthoDB" id="1550652at2"/>
<name>A2BSF5_PROMS</name>
<proteinExistence type="predicted"/>
<reference evidence="1 2" key="1">
    <citation type="journal article" date="2007" name="PLoS Genet.">
        <title>Patterns and implications of gene gain and loss in the evolution of Prochlorococcus.</title>
        <authorList>
            <person name="Kettler G.C."/>
            <person name="Martiny A.C."/>
            <person name="Huang K."/>
            <person name="Zucker J."/>
            <person name="Coleman M.L."/>
            <person name="Rodrigue S."/>
            <person name="Chen F."/>
            <person name="Lapidus A."/>
            <person name="Ferriera S."/>
            <person name="Johnson J."/>
            <person name="Steglich C."/>
            <person name="Church G.M."/>
            <person name="Richardson P."/>
            <person name="Chisholm S.W."/>
        </authorList>
    </citation>
    <scope>NUCLEOTIDE SEQUENCE [LARGE SCALE GENOMIC DNA]</scope>
    <source>
        <strain evidence="1 2">AS9601</strain>
    </source>
</reference>
<evidence type="ECO:0000313" key="2">
    <source>
        <dbReference type="Proteomes" id="UP000002590"/>
    </source>
</evidence>
<protein>
    <submittedName>
        <fullName evidence="1">Uncharacterized protein</fullName>
    </submittedName>
</protein>
<gene>
    <name evidence="1" type="ordered locus">A9601_14331</name>
</gene>